<evidence type="ECO:0000259" key="1">
    <source>
        <dbReference type="PROSITE" id="PS50011"/>
    </source>
</evidence>
<dbReference type="PROSITE" id="PS50011">
    <property type="entry name" value="PROTEIN_KINASE_DOM"/>
    <property type="match status" value="1"/>
</dbReference>
<evidence type="ECO:0000313" key="3">
    <source>
        <dbReference type="Proteomes" id="UP000054248"/>
    </source>
</evidence>
<dbReference type="InterPro" id="IPR001245">
    <property type="entry name" value="Ser-Thr/Tyr_kinase_cat_dom"/>
</dbReference>
<dbReference type="EMBL" id="KN823103">
    <property type="protein sequence ID" value="KIO22698.1"/>
    <property type="molecule type" value="Genomic_DNA"/>
</dbReference>
<reference evidence="2 3" key="1">
    <citation type="submission" date="2014-04" db="EMBL/GenBank/DDBJ databases">
        <authorList>
            <consortium name="DOE Joint Genome Institute"/>
            <person name="Kuo A."/>
            <person name="Girlanda M."/>
            <person name="Perotto S."/>
            <person name="Kohler A."/>
            <person name="Nagy L.G."/>
            <person name="Floudas D."/>
            <person name="Copeland A."/>
            <person name="Barry K.W."/>
            <person name="Cichocki N."/>
            <person name="Veneault-Fourrey C."/>
            <person name="LaButti K."/>
            <person name="Lindquist E.A."/>
            <person name="Lipzen A."/>
            <person name="Lundell T."/>
            <person name="Morin E."/>
            <person name="Murat C."/>
            <person name="Sun H."/>
            <person name="Tunlid A."/>
            <person name="Henrissat B."/>
            <person name="Grigoriev I.V."/>
            <person name="Hibbett D.S."/>
            <person name="Martin F."/>
            <person name="Nordberg H.P."/>
            <person name="Cantor M.N."/>
            <person name="Hua S.X."/>
        </authorList>
    </citation>
    <scope>NUCLEOTIDE SEQUENCE [LARGE SCALE GENOMIC DNA]</scope>
    <source>
        <strain evidence="2 3">MUT 4182</strain>
    </source>
</reference>
<dbReference type="PROSITE" id="PS00108">
    <property type="entry name" value="PROTEIN_KINASE_ST"/>
    <property type="match status" value="1"/>
</dbReference>
<dbReference type="Gene3D" id="1.10.510.10">
    <property type="entry name" value="Transferase(Phosphotransferase) domain 1"/>
    <property type="match status" value="1"/>
</dbReference>
<dbReference type="SMART" id="SM00220">
    <property type="entry name" value="S_TKc"/>
    <property type="match status" value="1"/>
</dbReference>
<dbReference type="OrthoDB" id="4062651at2759"/>
<dbReference type="PANTHER" id="PTHR44329:SF214">
    <property type="entry name" value="PROTEIN KINASE DOMAIN-CONTAINING PROTEIN"/>
    <property type="match status" value="1"/>
</dbReference>
<feature type="non-terminal residue" evidence="2">
    <location>
        <position position="1"/>
    </location>
</feature>
<dbReference type="Pfam" id="PF07714">
    <property type="entry name" value="PK_Tyr_Ser-Thr"/>
    <property type="match status" value="1"/>
</dbReference>
<name>A0A0C3KMU6_9AGAM</name>
<keyword evidence="3" id="KW-1185">Reference proteome</keyword>
<feature type="domain" description="Protein kinase" evidence="1">
    <location>
        <begin position="1"/>
        <end position="207"/>
    </location>
</feature>
<sequence length="210" mass="23199">DHPNLVPLIGWTLTPSLSFISPWYKQGNLSHHLKSFSRVRQIHVLLGIGRGLQYLHSRSPPVVHGDLKPENILLSDQGEPLLADFGLSTILGEEQMYTFSHTVGGSLPWMAPECMLGAPRSCQSDIYSFGNLAFTVLTGELPYVGLTAGQITLRVYGNANPKDPVDDWGKYPQLQGLAGNLLRECWSRSPETRPTMSMVLSRLTSLLESL</sequence>
<dbReference type="InterPro" id="IPR008271">
    <property type="entry name" value="Ser/Thr_kinase_AS"/>
</dbReference>
<organism evidence="2 3">
    <name type="scientific">Tulasnella calospora MUT 4182</name>
    <dbReference type="NCBI Taxonomy" id="1051891"/>
    <lineage>
        <taxon>Eukaryota</taxon>
        <taxon>Fungi</taxon>
        <taxon>Dikarya</taxon>
        <taxon>Basidiomycota</taxon>
        <taxon>Agaricomycotina</taxon>
        <taxon>Agaricomycetes</taxon>
        <taxon>Cantharellales</taxon>
        <taxon>Tulasnellaceae</taxon>
        <taxon>Tulasnella</taxon>
    </lineage>
</organism>
<dbReference type="SUPFAM" id="SSF56112">
    <property type="entry name" value="Protein kinase-like (PK-like)"/>
    <property type="match status" value="1"/>
</dbReference>
<dbReference type="InterPro" id="IPR011009">
    <property type="entry name" value="Kinase-like_dom_sf"/>
</dbReference>
<dbReference type="InterPro" id="IPR000719">
    <property type="entry name" value="Prot_kinase_dom"/>
</dbReference>
<proteinExistence type="predicted"/>
<gene>
    <name evidence="2" type="ORF">M407DRAFT_78970</name>
</gene>
<dbReference type="STRING" id="1051891.A0A0C3KMU6"/>
<dbReference type="GO" id="GO:0004674">
    <property type="term" value="F:protein serine/threonine kinase activity"/>
    <property type="evidence" value="ECO:0007669"/>
    <property type="project" value="TreeGrafter"/>
</dbReference>
<dbReference type="HOGENOM" id="CLU_000288_7_18_1"/>
<reference evidence="3" key="2">
    <citation type="submission" date="2015-01" db="EMBL/GenBank/DDBJ databases">
        <title>Evolutionary Origins and Diversification of the Mycorrhizal Mutualists.</title>
        <authorList>
            <consortium name="DOE Joint Genome Institute"/>
            <consortium name="Mycorrhizal Genomics Consortium"/>
            <person name="Kohler A."/>
            <person name="Kuo A."/>
            <person name="Nagy L.G."/>
            <person name="Floudas D."/>
            <person name="Copeland A."/>
            <person name="Barry K.W."/>
            <person name="Cichocki N."/>
            <person name="Veneault-Fourrey C."/>
            <person name="LaButti K."/>
            <person name="Lindquist E.A."/>
            <person name="Lipzen A."/>
            <person name="Lundell T."/>
            <person name="Morin E."/>
            <person name="Murat C."/>
            <person name="Riley R."/>
            <person name="Ohm R."/>
            <person name="Sun H."/>
            <person name="Tunlid A."/>
            <person name="Henrissat B."/>
            <person name="Grigoriev I.V."/>
            <person name="Hibbett D.S."/>
            <person name="Martin F."/>
        </authorList>
    </citation>
    <scope>NUCLEOTIDE SEQUENCE [LARGE SCALE GENOMIC DNA]</scope>
    <source>
        <strain evidence="3">MUT 4182</strain>
    </source>
</reference>
<accession>A0A0C3KMU6</accession>
<dbReference type="PANTHER" id="PTHR44329">
    <property type="entry name" value="SERINE/THREONINE-PROTEIN KINASE TNNI3K-RELATED"/>
    <property type="match status" value="1"/>
</dbReference>
<protein>
    <recommendedName>
        <fullName evidence="1">Protein kinase domain-containing protein</fullName>
    </recommendedName>
</protein>
<dbReference type="AlphaFoldDB" id="A0A0C3KMU6"/>
<dbReference type="InterPro" id="IPR051681">
    <property type="entry name" value="Ser/Thr_Kinases-Pseudokinases"/>
</dbReference>
<dbReference type="Proteomes" id="UP000054248">
    <property type="component" value="Unassembled WGS sequence"/>
</dbReference>
<dbReference type="GO" id="GO:0005524">
    <property type="term" value="F:ATP binding"/>
    <property type="evidence" value="ECO:0007669"/>
    <property type="project" value="InterPro"/>
</dbReference>
<evidence type="ECO:0000313" key="2">
    <source>
        <dbReference type="EMBL" id="KIO22698.1"/>
    </source>
</evidence>